<dbReference type="GO" id="GO:0005525">
    <property type="term" value="F:GTP binding"/>
    <property type="evidence" value="ECO:0007669"/>
    <property type="project" value="UniProtKB-KW"/>
</dbReference>
<feature type="binding site" evidence="10">
    <location>
        <position position="177"/>
    </location>
    <ligand>
        <name>Mn(2+)</name>
        <dbReference type="ChEBI" id="CHEBI:29035"/>
        <label>1</label>
    </ligand>
</feature>
<evidence type="ECO:0000256" key="2">
    <source>
        <dbReference type="ARBA" id="ARBA00022723"/>
    </source>
</evidence>
<feature type="binding site" evidence="9">
    <location>
        <begin position="333"/>
        <end position="336"/>
    </location>
    <ligand>
        <name>GMP</name>
        <dbReference type="ChEBI" id="CHEBI:58115"/>
    </ligand>
</feature>
<dbReference type="Gene3D" id="3.90.1860.10">
    <property type="entry name" value="tRNA-splicing ligase RtcB"/>
    <property type="match status" value="1"/>
</dbReference>
<dbReference type="GO" id="GO:0170057">
    <property type="term" value="F:RNA ligase (GTP) activity"/>
    <property type="evidence" value="ECO:0007669"/>
    <property type="project" value="UniProtKB-EC"/>
</dbReference>
<gene>
    <name evidence="11" type="primary">rtcB</name>
    <name evidence="13" type="ORF">GF068_00355</name>
</gene>
<dbReference type="AlphaFoldDB" id="A0A6N7PNB4"/>
<feature type="binding site" evidence="9">
    <location>
        <position position="411"/>
    </location>
    <ligand>
        <name>GMP</name>
        <dbReference type="ChEBI" id="CHEBI:58115"/>
    </ligand>
</feature>
<keyword evidence="3 9" id="KW-0547">Nucleotide-binding</keyword>
<evidence type="ECO:0000313" key="14">
    <source>
        <dbReference type="Proteomes" id="UP000440224"/>
    </source>
</evidence>
<feature type="binding site" evidence="9">
    <location>
        <begin position="277"/>
        <end position="278"/>
    </location>
    <ligand>
        <name>GMP</name>
        <dbReference type="ChEBI" id="CHEBI:58115"/>
    </ligand>
</feature>
<feature type="binding site" evidence="9">
    <location>
        <begin position="176"/>
        <end position="180"/>
    </location>
    <ligand>
        <name>GMP</name>
        <dbReference type="ChEBI" id="CHEBI:58115"/>
    </ligand>
</feature>
<dbReference type="EMBL" id="WJIE01000001">
    <property type="protein sequence ID" value="MRG90381.1"/>
    <property type="molecule type" value="Genomic_DNA"/>
</dbReference>
<evidence type="ECO:0000256" key="5">
    <source>
        <dbReference type="ARBA" id="ARBA00023134"/>
    </source>
</evidence>
<evidence type="ECO:0000256" key="8">
    <source>
        <dbReference type="PIRSR" id="PIRSR601233-1"/>
    </source>
</evidence>
<dbReference type="SUPFAM" id="SSF103365">
    <property type="entry name" value="Hypothetical protein PH1602"/>
    <property type="match status" value="1"/>
</dbReference>
<dbReference type="GO" id="GO:0006396">
    <property type="term" value="P:RNA processing"/>
    <property type="evidence" value="ECO:0007669"/>
    <property type="project" value="InterPro"/>
</dbReference>
<evidence type="ECO:0000256" key="11">
    <source>
        <dbReference type="RuleBase" id="RU371113"/>
    </source>
</evidence>
<evidence type="ECO:0000256" key="12">
    <source>
        <dbReference type="SAM" id="MobiDB-lite"/>
    </source>
</evidence>
<dbReference type="InterPro" id="IPR001233">
    <property type="entry name" value="RtcB"/>
</dbReference>
<dbReference type="OrthoDB" id="9802323at2"/>
<evidence type="ECO:0000256" key="1">
    <source>
        <dbReference type="ARBA" id="ARBA00022598"/>
    </source>
</evidence>
<comment type="caution">
    <text evidence="13">The sequence shown here is derived from an EMBL/GenBank/DDBJ whole genome shotgun (WGS) entry which is preliminary data.</text>
</comment>
<feature type="binding site" evidence="9">
    <location>
        <position position="316"/>
    </location>
    <ligand>
        <name>GMP</name>
        <dbReference type="ChEBI" id="CHEBI:58115"/>
    </ligand>
</feature>
<dbReference type="PANTHER" id="PTHR11118">
    <property type="entry name" value="RNA-SPLICING LIGASE RTCB HOMOLOG"/>
    <property type="match status" value="1"/>
</dbReference>
<dbReference type="GO" id="GO:0042245">
    <property type="term" value="P:RNA repair"/>
    <property type="evidence" value="ECO:0007669"/>
    <property type="project" value="UniProtKB-KW"/>
</dbReference>
<proteinExistence type="inferred from homology"/>
<dbReference type="Proteomes" id="UP000440224">
    <property type="component" value="Unassembled WGS sequence"/>
</dbReference>
<dbReference type="Pfam" id="PF01139">
    <property type="entry name" value="RtcB"/>
    <property type="match status" value="2"/>
</dbReference>
<evidence type="ECO:0000256" key="9">
    <source>
        <dbReference type="PIRSR" id="PIRSR601233-2"/>
    </source>
</evidence>
<dbReference type="PANTHER" id="PTHR11118:SF1">
    <property type="entry name" value="RNA-SPLICING LIGASE RTCB HOMOLOG"/>
    <property type="match status" value="1"/>
</dbReference>
<evidence type="ECO:0000256" key="10">
    <source>
        <dbReference type="PIRSR" id="PIRSR601233-3"/>
    </source>
</evidence>
<accession>A0A6N7PNB4</accession>
<evidence type="ECO:0000313" key="13">
    <source>
        <dbReference type="EMBL" id="MRG90381.1"/>
    </source>
</evidence>
<dbReference type="GO" id="GO:0046872">
    <property type="term" value="F:metal ion binding"/>
    <property type="evidence" value="ECO:0007669"/>
    <property type="project" value="UniProtKB-UniRule"/>
</dbReference>
<keyword evidence="1 11" id="KW-0436">Ligase</keyword>
<feature type="binding site" evidence="10">
    <location>
        <position position="76"/>
    </location>
    <ligand>
        <name>Mn(2+)</name>
        <dbReference type="ChEBI" id="CHEBI:29035"/>
        <label>1</label>
    </ligand>
</feature>
<evidence type="ECO:0000256" key="7">
    <source>
        <dbReference type="ARBA" id="ARBA00047746"/>
    </source>
</evidence>
<keyword evidence="14" id="KW-1185">Reference proteome</keyword>
<sequence length="412" mass="43781">MGTTFFPEPSLPPHARIFARPDVWMEGDAITQFTRVAELPGCVRAAGMPDLHAGRGPIGAAFAFEERVLPYLVGGDAGCGVLLFATTASPRAVDKLERRVRAAMDEEPLEDCDPLEVFDACWREGAKGLAGVAGVPDDIAAMAERERELDLGPSGDPSAYRDPSHGRALGSIGSGNHFAEITRVAEVRDEARADVMGLEKGSLVALAHTGSRGLGAQIGRRWGDVVLMGEAIDAYLGDLAGAVRFAQANRFLVACRLLRALAALRRDKVRGAVDIVHNTIRREEIGGRPVWIHRKGAAPASRGEATVVLGSRGAPSWVLVGSGHEGALASVAHGAGRRMTRTEARSKLAARYKRAELGRTALGGRIVCDDTDLLYEEHPDAYKPIEPVVASLCDEGLASPIASLVPVVTVKQ</sequence>
<name>A0A6N7PNB4_9BACT</name>
<feature type="region of interest" description="Disordered" evidence="12">
    <location>
        <begin position="150"/>
        <end position="172"/>
    </location>
</feature>
<comment type="subunit">
    <text evidence="11">Monomer.</text>
</comment>
<dbReference type="GO" id="GO:0003972">
    <property type="term" value="F:RNA ligase (ATP) activity"/>
    <property type="evidence" value="ECO:0007669"/>
    <property type="project" value="TreeGrafter"/>
</dbReference>
<comment type="catalytic activity">
    <reaction evidence="7">
        <text>a 3'-end 3'-phospho-ribonucleotide-RNA + a 5'-end dephospho-ribonucleoside-RNA + GTP = a ribonucleotidyl-ribonucleotide-RNA + GMP + diphosphate</text>
        <dbReference type="Rhea" id="RHEA:68076"/>
        <dbReference type="Rhea" id="RHEA-COMP:10463"/>
        <dbReference type="Rhea" id="RHEA-COMP:13936"/>
        <dbReference type="Rhea" id="RHEA-COMP:17355"/>
        <dbReference type="ChEBI" id="CHEBI:33019"/>
        <dbReference type="ChEBI" id="CHEBI:37565"/>
        <dbReference type="ChEBI" id="CHEBI:58115"/>
        <dbReference type="ChEBI" id="CHEBI:83062"/>
        <dbReference type="ChEBI" id="CHEBI:138284"/>
        <dbReference type="ChEBI" id="CHEBI:173118"/>
        <dbReference type="EC" id="6.5.1.8"/>
    </reaction>
</comment>
<dbReference type="InterPro" id="IPR036025">
    <property type="entry name" value="RtcB-like_sf"/>
</dbReference>
<evidence type="ECO:0000256" key="4">
    <source>
        <dbReference type="ARBA" id="ARBA00022800"/>
    </source>
</evidence>
<evidence type="ECO:0000256" key="3">
    <source>
        <dbReference type="ARBA" id="ARBA00022741"/>
    </source>
</evidence>
<keyword evidence="4" id="KW-0692">RNA repair</keyword>
<reference evidence="13 14" key="1">
    <citation type="submission" date="2019-10" db="EMBL/GenBank/DDBJ databases">
        <title>A soil myxobacterium in the family Polyangiaceae.</title>
        <authorList>
            <person name="Li Y."/>
            <person name="Wang J."/>
        </authorList>
    </citation>
    <scope>NUCLEOTIDE SEQUENCE [LARGE SCALE GENOMIC DNA]</scope>
    <source>
        <strain evidence="13 14">DSM 14734</strain>
    </source>
</reference>
<evidence type="ECO:0000256" key="6">
    <source>
        <dbReference type="ARBA" id="ARBA00023211"/>
    </source>
</evidence>
<feature type="active site" description="GMP-histidine intermediate" evidence="8">
    <location>
        <position position="333"/>
    </location>
</feature>
<keyword evidence="2 10" id="KW-0479">Metal-binding</keyword>
<comment type="cofactor">
    <cofactor evidence="10 11">
        <name>Mn(2+)</name>
        <dbReference type="ChEBI" id="CHEBI:29035"/>
    </cofactor>
    <text evidence="10 11">Binds 2 manganese ions per subunit.</text>
</comment>
<comment type="similarity">
    <text evidence="11">Belongs to the RtcB family.</text>
</comment>
<dbReference type="EC" id="6.5.1.-" evidence="11"/>
<keyword evidence="5 9" id="KW-0342">GTP-binding</keyword>
<feature type="binding site" evidence="10">
    <location>
        <position position="208"/>
    </location>
    <ligand>
        <name>Mn(2+)</name>
        <dbReference type="ChEBI" id="CHEBI:29035"/>
        <label>2</label>
    </ligand>
</feature>
<protein>
    <recommendedName>
        <fullName evidence="11">tRNA-splicing ligase RtcB</fullName>
        <ecNumber evidence="11">6.5.1.-</ecNumber>
    </recommendedName>
</protein>
<organism evidence="13 14">
    <name type="scientific">Polyangium spumosum</name>
    <dbReference type="NCBI Taxonomy" id="889282"/>
    <lineage>
        <taxon>Bacteria</taxon>
        <taxon>Pseudomonadati</taxon>
        <taxon>Myxococcota</taxon>
        <taxon>Polyangia</taxon>
        <taxon>Polyangiales</taxon>
        <taxon>Polyangiaceae</taxon>
        <taxon>Polyangium</taxon>
    </lineage>
</organism>
<feature type="binding site" evidence="10">
    <location>
        <position position="277"/>
    </location>
    <ligand>
        <name>Mn(2+)</name>
        <dbReference type="ChEBI" id="CHEBI:29035"/>
        <label>2</label>
    </ligand>
</feature>
<keyword evidence="6 10" id="KW-0464">Manganese</keyword>
<dbReference type="RefSeq" id="WP_153817302.1">
    <property type="nucleotide sequence ID" value="NZ_WJIE01000001.1"/>
</dbReference>